<dbReference type="PANTHER" id="PTHR33908:SF3">
    <property type="entry name" value="UNDECAPRENYL PHOSPHATE-ALPHA-4-AMINO-4-DEOXY-L-ARABINOSE ARABINOSYL TRANSFERASE"/>
    <property type="match status" value="1"/>
</dbReference>
<evidence type="ECO:0000256" key="5">
    <source>
        <dbReference type="ARBA" id="ARBA00022692"/>
    </source>
</evidence>
<dbReference type="InterPro" id="IPR038731">
    <property type="entry name" value="RgtA/B/C-like"/>
</dbReference>
<accession>A0ABX4NQQ1</accession>
<dbReference type="InterPro" id="IPR050297">
    <property type="entry name" value="LipidA_mod_glycosyltrf_83"/>
</dbReference>
<keyword evidence="2" id="KW-1003">Cell membrane</keyword>
<gene>
    <name evidence="10" type="ORF">CH367_03845</name>
</gene>
<reference evidence="10 11" key="1">
    <citation type="submission" date="2017-07" db="EMBL/GenBank/DDBJ databases">
        <title>Leptospira spp. isolated from tropical soils.</title>
        <authorList>
            <person name="Thibeaux R."/>
            <person name="Iraola G."/>
            <person name="Ferres I."/>
            <person name="Bierque E."/>
            <person name="Girault D."/>
            <person name="Soupe-Gilbert M.-E."/>
            <person name="Picardeau M."/>
            <person name="Goarant C."/>
        </authorList>
    </citation>
    <scope>NUCLEOTIDE SEQUENCE [LARGE SCALE GENOMIC DNA]</scope>
    <source>
        <strain evidence="10 11">FH4-C-A1</strain>
    </source>
</reference>
<feature type="transmembrane region" description="Helical" evidence="8">
    <location>
        <begin position="164"/>
        <end position="196"/>
    </location>
</feature>
<keyword evidence="5 8" id="KW-0812">Transmembrane</keyword>
<feature type="transmembrane region" description="Helical" evidence="8">
    <location>
        <begin position="113"/>
        <end position="129"/>
    </location>
</feature>
<name>A0ABX4NQQ1_9LEPT</name>
<feature type="transmembrane region" description="Helical" evidence="8">
    <location>
        <begin position="395"/>
        <end position="416"/>
    </location>
</feature>
<dbReference type="PANTHER" id="PTHR33908">
    <property type="entry name" value="MANNOSYLTRANSFERASE YKCB-RELATED"/>
    <property type="match status" value="1"/>
</dbReference>
<evidence type="ECO:0000313" key="10">
    <source>
        <dbReference type="EMBL" id="PJZ59162.1"/>
    </source>
</evidence>
<dbReference type="Pfam" id="PF13231">
    <property type="entry name" value="PMT_2"/>
    <property type="match status" value="1"/>
</dbReference>
<evidence type="ECO:0000256" key="8">
    <source>
        <dbReference type="SAM" id="Phobius"/>
    </source>
</evidence>
<feature type="transmembrane region" description="Helical" evidence="8">
    <location>
        <begin position="89"/>
        <end position="107"/>
    </location>
</feature>
<keyword evidence="4 10" id="KW-0808">Transferase</keyword>
<dbReference type="EMBL" id="NPDS01000001">
    <property type="protein sequence ID" value="PJZ59162.1"/>
    <property type="molecule type" value="Genomic_DNA"/>
</dbReference>
<feature type="transmembrane region" description="Helical" evidence="8">
    <location>
        <begin position="301"/>
        <end position="317"/>
    </location>
</feature>
<dbReference type="GO" id="GO:0016740">
    <property type="term" value="F:transferase activity"/>
    <property type="evidence" value="ECO:0007669"/>
    <property type="project" value="UniProtKB-KW"/>
</dbReference>
<feature type="transmembrane region" description="Helical" evidence="8">
    <location>
        <begin position="260"/>
        <end position="281"/>
    </location>
</feature>
<evidence type="ECO:0000256" key="1">
    <source>
        <dbReference type="ARBA" id="ARBA00004651"/>
    </source>
</evidence>
<dbReference type="Proteomes" id="UP000231879">
    <property type="component" value="Unassembled WGS sequence"/>
</dbReference>
<feature type="transmembrane region" description="Helical" evidence="8">
    <location>
        <begin position="347"/>
        <end position="369"/>
    </location>
</feature>
<keyword evidence="6 8" id="KW-1133">Transmembrane helix</keyword>
<feature type="transmembrane region" description="Helical" evidence="8">
    <location>
        <begin position="423"/>
        <end position="445"/>
    </location>
</feature>
<evidence type="ECO:0000256" key="6">
    <source>
        <dbReference type="ARBA" id="ARBA00022989"/>
    </source>
</evidence>
<evidence type="ECO:0000256" key="7">
    <source>
        <dbReference type="ARBA" id="ARBA00023136"/>
    </source>
</evidence>
<keyword evidence="7 8" id="KW-0472">Membrane</keyword>
<organism evidence="10 11">
    <name type="scientific">Leptospira barantonii</name>
    <dbReference type="NCBI Taxonomy" id="2023184"/>
    <lineage>
        <taxon>Bacteria</taxon>
        <taxon>Pseudomonadati</taxon>
        <taxon>Spirochaetota</taxon>
        <taxon>Spirochaetia</taxon>
        <taxon>Leptospirales</taxon>
        <taxon>Leptospiraceae</taxon>
        <taxon>Leptospira</taxon>
    </lineage>
</organism>
<comment type="subcellular location">
    <subcellularLocation>
        <location evidence="1">Cell membrane</location>
        <topology evidence="1">Multi-pass membrane protein</topology>
    </subcellularLocation>
</comment>
<feature type="transmembrane region" description="Helical" evidence="8">
    <location>
        <begin position="323"/>
        <end position="340"/>
    </location>
</feature>
<feature type="transmembrane region" description="Helical" evidence="8">
    <location>
        <begin position="7"/>
        <end position="29"/>
    </location>
</feature>
<evidence type="ECO:0000256" key="2">
    <source>
        <dbReference type="ARBA" id="ARBA00022475"/>
    </source>
</evidence>
<keyword evidence="11" id="KW-1185">Reference proteome</keyword>
<proteinExistence type="predicted"/>
<keyword evidence="3" id="KW-0328">Glycosyltransferase</keyword>
<evidence type="ECO:0000256" key="4">
    <source>
        <dbReference type="ARBA" id="ARBA00022679"/>
    </source>
</evidence>
<protein>
    <submittedName>
        <fullName evidence="10">Glycosyl transferase</fullName>
    </submittedName>
</protein>
<feature type="domain" description="Glycosyltransferase RgtA/B/C/D-like" evidence="9">
    <location>
        <begin position="62"/>
        <end position="218"/>
    </location>
</feature>
<evidence type="ECO:0000256" key="3">
    <source>
        <dbReference type="ARBA" id="ARBA00022676"/>
    </source>
</evidence>
<comment type="caution">
    <text evidence="10">The sequence shown here is derived from an EMBL/GenBank/DDBJ whole genome shotgun (WGS) entry which is preliminary data.</text>
</comment>
<evidence type="ECO:0000313" key="11">
    <source>
        <dbReference type="Proteomes" id="UP000231879"/>
    </source>
</evidence>
<evidence type="ECO:0000259" key="9">
    <source>
        <dbReference type="Pfam" id="PF13231"/>
    </source>
</evidence>
<sequence>MKIENRPFWLFLLAYFVLLCVGLGSFPLIDWDENIYGAASKNMFTSGDYLRIVVNGQLFTEKPPFYFWLASLFYSIFGIGEFATRLPSVLSGLFSFGVLYFFGKRVVSEKFGLLWALIYSSSLLPLLLSRTAYIDHLFNTFLLCSVLCLFLYDVEQKAKNRFGALKWLILASFSMGIGTLTKGPLGIAIPAFSFAAVRIFEKRFRFSFMHLLLCIALTSGVVSSYYLTDYLIHGEGFIAGFVEFQKKLLTKSLESHTGPWFYHGLVVLIGFFPWTPLLFGYALKPKTSAFENENTKTFSKILFVWAGIVLIIFSIVQTKLPHYSSSIYFPLSFFAAYAIQNDKRSRLLGWVAGYGGIIAFAFLLFPWIAQLAIHSSDFRMNIGDGIDFRISILDYLPGLLILGSVLMSIYLLVSFVPKKENNLGFFSVLWIGMLTWIGTLSFTLAPKVMDVLQGRILKFSDIAEAEKGKLVFYKYLSFYPMFYRENKIHIIGSYKFKDEEKLLTEPENQKLFLVANRNSLVELNFLYPKLIFTPIANEGDLFLIRTEKKKL</sequence>
<feature type="transmembrane region" description="Helical" evidence="8">
    <location>
        <begin position="208"/>
        <end position="227"/>
    </location>
</feature>